<dbReference type="EMBL" id="JBHULZ010000023">
    <property type="protein sequence ID" value="MFD2697345.1"/>
    <property type="molecule type" value="Genomic_DNA"/>
</dbReference>
<dbReference type="RefSeq" id="WP_379045027.1">
    <property type="nucleotide sequence ID" value="NZ_JBHULZ010000023.1"/>
</dbReference>
<evidence type="ECO:0000313" key="3">
    <source>
        <dbReference type="Proteomes" id="UP001597357"/>
    </source>
</evidence>
<evidence type="ECO:0000256" key="1">
    <source>
        <dbReference type="SAM" id="MobiDB-lite"/>
    </source>
</evidence>
<evidence type="ECO:0008006" key="4">
    <source>
        <dbReference type="Google" id="ProtNLM"/>
    </source>
</evidence>
<dbReference type="SUPFAM" id="SSF103647">
    <property type="entry name" value="TSP type-3 repeat"/>
    <property type="match status" value="1"/>
</dbReference>
<feature type="region of interest" description="Disordered" evidence="1">
    <location>
        <begin position="136"/>
        <end position="165"/>
    </location>
</feature>
<dbReference type="PROSITE" id="PS51257">
    <property type="entry name" value="PROKAR_LIPOPROTEIN"/>
    <property type="match status" value="1"/>
</dbReference>
<name>A0ABW5SC07_9FLAO</name>
<comment type="caution">
    <text evidence="2">The sequence shown here is derived from an EMBL/GenBank/DDBJ whole genome shotgun (WGS) entry which is preliminary data.</text>
</comment>
<keyword evidence="3" id="KW-1185">Reference proteome</keyword>
<evidence type="ECO:0000313" key="2">
    <source>
        <dbReference type="EMBL" id="MFD2697345.1"/>
    </source>
</evidence>
<sequence>MKKIILLLAFAGVLQACDDGDLIVTNFLFDENNKLAYCQNNNTTVAFSINTSPDESIFFKFNDSNFSPIISDLSEQRTQSYPISSSNILTYRAFSQPISASYFCNSVPPANNNITQEYEADNGGSVDFITQAILTEDSDGDGIPDNQEGRSSNQDTDGDGIPDYLDMDDDNDNVSTSIEIALIGQPLDNLNFPDTDEDGIPNYLDEDDDNDGILTRNEDLNSEAGEDVILNPTDDDTNNNGIPNYLDPADQGELILNLYKDNTILRRFKTIVTAKNFTFKNLNANESISIEELILGSFEESANVTTEINPG</sequence>
<feature type="compositionally biased region" description="Acidic residues" evidence="1">
    <location>
        <begin position="156"/>
        <end position="165"/>
    </location>
</feature>
<accession>A0ABW5SC07</accession>
<protein>
    <recommendedName>
        <fullName evidence="4">Calcium-binding protein</fullName>
    </recommendedName>
</protein>
<dbReference type="InterPro" id="IPR028974">
    <property type="entry name" value="TSP_type-3_rpt"/>
</dbReference>
<proteinExistence type="predicted"/>
<dbReference type="Gene3D" id="4.10.1080.10">
    <property type="entry name" value="TSP type-3 repeat"/>
    <property type="match status" value="2"/>
</dbReference>
<dbReference type="Proteomes" id="UP001597357">
    <property type="component" value="Unassembled WGS sequence"/>
</dbReference>
<reference evidence="3" key="1">
    <citation type="journal article" date="2019" name="Int. J. Syst. Evol. Microbiol.">
        <title>The Global Catalogue of Microorganisms (GCM) 10K type strain sequencing project: providing services to taxonomists for standard genome sequencing and annotation.</title>
        <authorList>
            <consortium name="The Broad Institute Genomics Platform"/>
            <consortium name="The Broad Institute Genome Sequencing Center for Infectious Disease"/>
            <person name="Wu L."/>
            <person name="Ma J."/>
        </authorList>
    </citation>
    <scope>NUCLEOTIDE SEQUENCE [LARGE SCALE GENOMIC DNA]</scope>
    <source>
        <strain evidence="3">KCTC 42255</strain>
    </source>
</reference>
<gene>
    <name evidence="2" type="ORF">ACFSQ0_05025</name>
</gene>
<organism evidence="2 3">
    <name type="scientific">Mesonia sediminis</name>
    <dbReference type="NCBI Taxonomy" id="1703946"/>
    <lineage>
        <taxon>Bacteria</taxon>
        <taxon>Pseudomonadati</taxon>
        <taxon>Bacteroidota</taxon>
        <taxon>Flavobacteriia</taxon>
        <taxon>Flavobacteriales</taxon>
        <taxon>Flavobacteriaceae</taxon>
        <taxon>Mesonia</taxon>
    </lineage>
</organism>